<dbReference type="GeneID" id="38119462"/>
<dbReference type="InterPro" id="IPR011701">
    <property type="entry name" value="MFS"/>
</dbReference>
<gene>
    <name evidence="7" type="ORF">DSM5745_09092</name>
</gene>
<evidence type="ECO:0000256" key="1">
    <source>
        <dbReference type="ARBA" id="ARBA00004141"/>
    </source>
</evidence>
<dbReference type="PANTHER" id="PTHR43791">
    <property type="entry name" value="PERMEASE-RELATED"/>
    <property type="match status" value="1"/>
</dbReference>
<keyword evidence="2" id="KW-0813">Transport</keyword>
<feature type="transmembrane region" description="Helical" evidence="6">
    <location>
        <begin position="461"/>
        <end position="482"/>
    </location>
</feature>
<dbReference type="GO" id="GO:0022857">
    <property type="term" value="F:transmembrane transporter activity"/>
    <property type="evidence" value="ECO:0007669"/>
    <property type="project" value="InterPro"/>
</dbReference>
<feature type="transmembrane region" description="Helical" evidence="6">
    <location>
        <begin position="199"/>
        <end position="218"/>
    </location>
</feature>
<evidence type="ECO:0000256" key="6">
    <source>
        <dbReference type="SAM" id="Phobius"/>
    </source>
</evidence>
<feature type="transmembrane region" description="Helical" evidence="6">
    <location>
        <begin position="302"/>
        <end position="325"/>
    </location>
</feature>
<evidence type="ECO:0000313" key="7">
    <source>
        <dbReference type="EMBL" id="RDW67226.1"/>
    </source>
</evidence>
<dbReference type="Proteomes" id="UP000256690">
    <property type="component" value="Unassembled WGS sequence"/>
</dbReference>
<dbReference type="Gene3D" id="1.20.1250.20">
    <property type="entry name" value="MFS general substrate transporter like domains"/>
    <property type="match status" value="2"/>
</dbReference>
<comment type="subcellular location">
    <subcellularLocation>
        <location evidence="1">Membrane</location>
        <topology evidence="1">Multi-pass membrane protein</topology>
    </subcellularLocation>
</comment>
<dbReference type="FunFam" id="1.20.1250.20:FF:000409">
    <property type="entry name" value="MFS general substrate transporter"/>
    <property type="match status" value="1"/>
</dbReference>
<feature type="transmembrane region" description="Helical" evidence="6">
    <location>
        <begin position="393"/>
        <end position="416"/>
    </location>
</feature>
<dbReference type="FunFam" id="1.20.1250.20:FF:000779">
    <property type="entry name" value="Phthalate transporter, putative"/>
    <property type="match status" value="1"/>
</dbReference>
<feature type="transmembrane region" description="Helical" evidence="6">
    <location>
        <begin position="230"/>
        <end position="253"/>
    </location>
</feature>
<dbReference type="InterPro" id="IPR036259">
    <property type="entry name" value="MFS_trans_sf"/>
</dbReference>
<keyword evidence="5 6" id="KW-0472">Membrane</keyword>
<feature type="transmembrane region" description="Helical" evidence="6">
    <location>
        <begin position="345"/>
        <end position="362"/>
    </location>
</feature>
<dbReference type="SUPFAM" id="SSF103473">
    <property type="entry name" value="MFS general substrate transporter"/>
    <property type="match status" value="1"/>
</dbReference>
<evidence type="ECO:0000313" key="8">
    <source>
        <dbReference type="Proteomes" id="UP000256690"/>
    </source>
</evidence>
<keyword evidence="8" id="KW-1185">Reference proteome</keyword>
<name>A0A3D8QZJ4_9EURO</name>
<feature type="transmembrane region" description="Helical" evidence="6">
    <location>
        <begin position="428"/>
        <end position="449"/>
    </location>
</feature>
<proteinExistence type="predicted"/>
<evidence type="ECO:0008006" key="9">
    <source>
        <dbReference type="Google" id="ProtNLM"/>
    </source>
</evidence>
<keyword evidence="4 6" id="KW-1133">Transmembrane helix</keyword>
<dbReference type="RefSeq" id="XP_026600194.1">
    <property type="nucleotide sequence ID" value="XM_026751108.1"/>
</dbReference>
<dbReference type="PANTHER" id="PTHR43791:SF47">
    <property type="entry name" value="MAJOR FACILITATOR SUPERFAMILY (MFS) PROFILE DOMAIN-CONTAINING PROTEIN-RELATED"/>
    <property type="match status" value="1"/>
</dbReference>
<evidence type="ECO:0000256" key="3">
    <source>
        <dbReference type="ARBA" id="ARBA00022692"/>
    </source>
</evidence>
<organism evidence="7 8">
    <name type="scientific">Aspergillus mulundensis</name>
    <dbReference type="NCBI Taxonomy" id="1810919"/>
    <lineage>
        <taxon>Eukaryota</taxon>
        <taxon>Fungi</taxon>
        <taxon>Dikarya</taxon>
        <taxon>Ascomycota</taxon>
        <taxon>Pezizomycotina</taxon>
        <taxon>Eurotiomycetes</taxon>
        <taxon>Eurotiomycetidae</taxon>
        <taxon>Eurotiales</taxon>
        <taxon>Aspergillaceae</taxon>
        <taxon>Aspergillus</taxon>
        <taxon>Aspergillus subgen. Nidulantes</taxon>
    </lineage>
</organism>
<protein>
    <recommendedName>
        <fullName evidence="9">Major facilitator superfamily (MFS) profile domain-containing protein</fullName>
    </recommendedName>
</protein>
<accession>A0A3D8QZJ4</accession>
<sequence>MAPLTDEKYTPTVEKVEDAGRAALNDIDFDEEFSPEEQRKIIRRIDLRLVTITGLAYCVSLMDRTNLSMAAVAGMVVDLELYVGFRYVRPSFPLDRRPYVLRSLYYLPAADDGYNEEAGPDLVPGKYCDFLGCNLGGHGFHKELAADDGLPSASWLAGSRVLSWLRLPAFELVCSMYVSLPDIFSCLTCPDDVQKRFSVFYLIGCVASALAGILAFGLMQLDGSHGIEGWRWIFILEGVITGAIGILAIIFLVDFPDRAHKSWKFLSEKECAFVVRRINRDRSDGDAEPFTMKRFLKPALDLKIWGFAMIFFCVTTVSYAIAYFLPIILSEGMGFDTGTSQCLVAPPYAAAGFVMYGTSWVGDKYRTRGPVLIFNALLCIIGLPMMGFSSSNAVQYVGVFFTVAGSNSNIPAVMAYQANNVRGQWTRALSSATLVGFGGIGGIAGSLVFREQDKPHYRPGIWCAIACNLLLMLIVVVQSVWFRIANGRAERGEKLIEGVPGFRYTI</sequence>
<reference evidence="7 8" key="1">
    <citation type="journal article" date="2018" name="IMA Fungus">
        <title>IMA Genome-F 9: Draft genome sequence of Annulohypoxylon stygium, Aspergillus mulundensis, Berkeleyomyces basicola (syn. Thielaviopsis basicola), Ceratocystis smalleyi, two Cercospora beticola strains, Coleophoma cylindrospora, Fusarium fracticaudum, Phialophora cf. hyalina, and Morchella septimelata.</title>
        <authorList>
            <person name="Wingfield B.D."/>
            <person name="Bills G.F."/>
            <person name="Dong Y."/>
            <person name="Huang W."/>
            <person name="Nel W.J."/>
            <person name="Swalarsk-Parry B.S."/>
            <person name="Vaghefi N."/>
            <person name="Wilken P.M."/>
            <person name="An Z."/>
            <person name="de Beer Z.W."/>
            <person name="De Vos L."/>
            <person name="Chen L."/>
            <person name="Duong T.A."/>
            <person name="Gao Y."/>
            <person name="Hammerbacher A."/>
            <person name="Kikkert J.R."/>
            <person name="Li Y."/>
            <person name="Li H."/>
            <person name="Li K."/>
            <person name="Li Q."/>
            <person name="Liu X."/>
            <person name="Ma X."/>
            <person name="Naidoo K."/>
            <person name="Pethybridge S.J."/>
            <person name="Sun J."/>
            <person name="Steenkamp E.T."/>
            <person name="van der Nest M.A."/>
            <person name="van Wyk S."/>
            <person name="Wingfield M.J."/>
            <person name="Xiong C."/>
            <person name="Yue Q."/>
            <person name="Zhang X."/>
        </authorList>
    </citation>
    <scope>NUCLEOTIDE SEQUENCE [LARGE SCALE GENOMIC DNA]</scope>
    <source>
        <strain evidence="7 8">DSM 5745</strain>
    </source>
</reference>
<dbReference type="OrthoDB" id="4482143at2759"/>
<dbReference type="AlphaFoldDB" id="A0A3D8QZJ4"/>
<dbReference type="EMBL" id="PVWQ01000012">
    <property type="protein sequence ID" value="RDW67226.1"/>
    <property type="molecule type" value="Genomic_DNA"/>
</dbReference>
<evidence type="ECO:0000256" key="4">
    <source>
        <dbReference type="ARBA" id="ARBA00022989"/>
    </source>
</evidence>
<dbReference type="Pfam" id="PF07690">
    <property type="entry name" value="MFS_1"/>
    <property type="match status" value="1"/>
</dbReference>
<comment type="caution">
    <text evidence="7">The sequence shown here is derived from an EMBL/GenBank/DDBJ whole genome shotgun (WGS) entry which is preliminary data.</text>
</comment>
<keyword evidence="3 6" id="KW-0812">Transmembrane</keyword>
<dbReference type="GO" id="GO:0016020">
    <property type="term" value="C:membrane"/>
    <property type="evidence" value="ECO:0007669"/>
    <property type="project" value="UniProtKB-SubCell"/>
</dbReference>
<evidence type="ECO:0000256" key="5">
    <source>
        <dbReference type="ARBA" id="ARBA00023136"/>
    </source>
</evidence>
<feature type="transmembrane region" description="Helical" evidence="6">
    <location>
        <begin position="369"/>
        <end position="387"/>
    </location>
</feature>
<evidence type="ECO:0000256" key="2">
    <source>
        <dbReference type="ARBA" id="ARBA00022448"/>
    </source>
</evidence>